<sequence length="319" mass="33881">MRCYRLTSFDSPPKLSEIPTPIPSTGEVLIRIASCGLNFADLLMLQGKYQETPEPPFSPGLEFAGTVEALGPETDGPAPGTRVAVYGGRGGLAEYACVSAQRVIPLPEAIDFDTAAALQIAYGTSHMALDHKARLQPGETLLVLGAAGGVGLTAVEIGKLMGARVIACARGAEKLEIARAHGADHLIDAKTQDIREEVLALGGADVVYDPVGGDQFRAALRATNPEGRILAIGFASGDVPQIPANHLLVKNVDVLGFYWGGYLKFRPDVLTDSLATLFKWAAEGRIKPHISNRLPLERVEEGLELIRSRASTGKVVINP</sequence>
<dbReference type="InterPro" id="IPR051397">
    <property type="entry name" value="Zn-ADH-like_protein"/>
</dbReference>
<keyword evidence="3" id="KW-1185">Reference proteome</keyword>
<gene>
    <name evidence="2" type="ORF">NOI20_11800</name>
</gene>
<dbReference type="EMBL" id="JANFFA010000003">
    <property type="protein sequence ID" value="MDQ2094797.1"/>
    <property type="molecule type" value="Genomic_DNA"/>
</dbReference>
<dbReference type="Gene3D" id="3.90.180.10">
    <property type="entry name" value="Medium-chain alcohol dehydrogenases, catalytic domain"/>
    <property type="match status" value="1"/>
</dbReference>
<reference evidence="2" key="1">
    <citation type="submission" date="2022-07" db="EMBL/GenBank/DDBJ databases">
        <authorList>
            <person name="Otstavnykh N."/>
            <person name="Isaeva M."/>
            <person name="Bystritskaya E."/>
        </authorList>
    </citation>
    <scope>NUCLEOTIDE SEQUENCE</scope>
    <source>
        <strain evidence="2">10Alg 79</strain>
    </source>
</reference>
<dbReference type="SMART" id="SM00829">
    <property type="entry name" value="PKS_ER"/>
    <property type="match status" value="1"/>
</dbReference>
<proteinExistence type="predicted"/>
<dbReference type="CDD" id="cd08241">
    <property type="entry name" value="QOR1"/>
    <property type="match status" value="1"/>
</dbReference>
<dbReference type="SUPFAM" id="SSF51735">
    <property type="entry name" value="NAD(P)-binding Rossmann-fold domains"/>
    <property type="match status" value="1"/>
</dbReference>
<name>A0AAJ1UEW7_9RHOB</name>
<dbReference type="InterPro" id="IPR036291">
    <property type="entry name" value="NAD(P)-bd_dom_sf"/>
</dbReference>
<evidence type="ECO:0000313" key="2">
    <source>
        <dbReference type="EMBL" id="MDQ2094797.1"/>
    </source>
</evidence>
<dbReference type="InterPro" id="IPR020843">
    <property type="entry name" value="ER"/>
</dbReference>
<dbReference type="PANTHER" id="PTHR43677:SF4">
    <property type="entry name" value="QUINONE OXIDOREDUCTASE-LIKE PROTEIN 2"/>
    <property type="match status" value="1"/>
</dbReference>
<dbReference type="RefSeq" id="WP_317626409.1">
    <property type="nucleotide sequence ID" value="NZ_JANFFA010000003.1"/>
</dbReference>
<dbReference type="SUPFAM" id="SSF50129">
    <property type="entry name" value="GroES-like"/>
    <property type="match status" value="1"/>
</dbReference>
<dbReference type="Proteomes" id="UP001227162">
    <property type="component" value="Unassembled WGS sequence"/>
</dbReference>
<protein>
    <submittedName>
        <fullName evidence="2">NADPH:quinone oxidoreductase family protein</fullName>
    </submittedName>
</protein>
<comment type="caution">
    <text evidence="2">The sequence shown here is derived from an EMBL/GenBank/DDBJ whole genome shotgun (WGS) entry which is preliminary data.</text>
</comment>
<dbReference type="GO" id="GO:0016491">
    <property type="term" value="F:oxidoreductase activity"/>
    <property type="evidence" value="ECO:0007669"/>
    <property type="project" value="InterPro"/>
</dbReference>
<dbReference type="Gene3D" id="3.40.50.720">
    <property type="entry name" value="NAD(P)-binding Rossmann-like Domain"/>
    <property type="match status" value="1"/>
</dbReference>
<accession>A0AAJ1UEW7</accession>
<dbReference type="InterPro" id="IPR013149">
    <property type="entry name" value="ADH-like_C"/>
</dbReference>
<dbReference type="AlphaFoldDB" id="A0AAJ1UEW7"/>
<dbReference type="PANTHER" id="PTHR43677">
    <property type="entry name" value="SHORT-CHAIN DEHYDROGENASE/REDUCTASE"/>
    <property type="match status" value="1"/>
</dbReference>
<dbReference type="Pfam" id="PF08240">
    <property type="entry name" value="ADH_N"/>
    <property type="match status" value="1"/>
</dbReference>
<feature type="domain" description="Enoyl reductase (ER)" evidence="1">
    <location>
        <begin position="7"/>
        <end position="317"/>
    </location>
</feature>
<dbReference type="InterPro" id="IPR011032">
    <property type="entry name" value="GroES-like_sf"/>
</dbReference>
<reference evidence="2" key="2">
    <citation type="submission" date="2023-04" db="EMBL/GenBank/DDBJ databases">
        <title>'Rhodoalgimonas zhirmunskyi' gen. nov., isolated from a red alga.</title>
        <authorList>
            <person name="Nedashkovskaya O.I."/>
            <person name="Otstavnykh N.Y."/>
            <person name="Bystritskaya E.P."/>
            <person name="Balabanova L.A."/>
            <person name="Isaeva M.P."/>
        </authorList>
    </citation>
    <scope>NUCLEOTIDE SEQUENCE</scope>
    <source>
        <strain evidence="2">10Alg 79</strain>
    </source>
</reference>
<dbReference type="InterPro" id="IPR013154">
    <property type="entry name" value="ADH-like_N"/>
</dbReference>
<evidence type="ECO:0000313" key="3">
    <source>
        <dbReference type="Proteomes" id="UP001227162"/>
    </source>
</evidence>
<evidence type="ECO:0000259" key="1">
    <source>
        <dbReference type="SMART" id="SM00829"/>
    </source>
</evidence>
<dbReference type="Pfam" id="PF00107">
    <property type="entry name" value="ADH_zinc_N"/>
    <property type="match status" value="1"/>
</dbReference>
<organism evidence="2 3">
    <name type="scientific">Rhodalgimonas zhirmunskyi</name>
    <dbReference type="NCBI Taxonomy" id="2964767"/>
    <lineage>
        <taxon>Bacteria</taxon>
        <taxon>Pseudomonadati</taxon>
        <taxon>Pseudomonadota</taxon>
        <taxon>Alphaproteobacteria</taxon>
        <taxon>Rhodobacterales</taxon>
        <taxon>Roseobacteraceae</taxon>
        <taxon>Rhodalgimonas</taxon>
    </lineage>
</organism>